<keyword evidence="4" id="KW-0436">Ligase</keyword>
<accession>A0A8D9F9W2</accession>
<organism evidence="10">
    <name type="scientific">Cacopsylla melanoneura</name>
    <dbReference type="NCBI Taxonomy" id="428564"/>
    <lineage>
        <taxon>Eukaryota</taxon>
        <taxon>Metazoa</taxon>
        <taxon>Ecdysozoa</taxon>
        <taxon>Arthropoda</taxon>
        <taxon>Hexapoda</taxon>
        <taxon>Insecta</taxon>
        <taxon>Pterygota</taxon>
        <taxon>Neoptera</taxon>
        <taxon>Paraneoptera</taxon>
        <taxon>Hemiptera</taxon>
        <taxon>Sternorrhyncha</taxon>
        <taxon>Psylloidea</taxon>
        <taxon>Psyllidae</taxon>
        <taxon>Psyllinae</taxon>
        <taxon>Cacopsylla</taxon>
    </lineage>
</organism>
<feature type="domain" description="PurE" evidence="9">
    <location>
        <begin position="261"/>
        <end position="406"/>
    </location>
</feature>
<dbReference type="Gene3D" id="3.30.200.20">
    <property type="entry name" value="Phosphorylase Kinase, domain 1"/>
    <property type="match status" value="1"/>
</dbReference>
<evidence type="ECO:0000256" key="3">
    <source>
        <dbReference type="ARBA" id="ARBA00011020"/>
    </source>
</evidence>
<protein>
    <submittedName>
        <fullName evidence="10">Multifunctional protein ADE2</fullName>
    </submittedName>
</protein>
<dbReference type="InterPro" id="IPR000031">
    <property type="entry name" value="PurE_dom"/>
</dbReference>
<keyword evidence="8" id="KW-0511">Multifunctional enzyme</keyword>
<dbReference type="Pfam" id="PF00731">
    <property type="entry name" value="AIRC"/>
    <property type="match status" value="1"/>
</dbReference>
<dbReference type="InterPro" id="IPR028923">
    <property type="entry name" value="SAICAR_synt/ADE2_N"/>
</dbReference>
<dbReference type="Gene3D" id="3.40.50.1970">
    <property type="match status" value="1"/>
</dbReference>
<dbReference type="InterPro" id="IPR050089">
    <property type="entry name" value="SAICAR_synthetase"/>
</dbReference>
<dbReference type="PROSITE" id="PS01058">
    <property type="entry name" value="SAICAR_SYNTHETASE_2"/>
    <property type="match status" value="1"/>
</dbReference>
<dbReference type="SMART" id="SM01001">
    <property type="entry name" value="AIRC"/>
    <property type="match status" value="1"/>
</dbReference>
<evidence type="ECO:0000256" key="1">
    <source>
        <dbReference type="ARBA" id="ARBA00004672"/>
    </source>
</evidence>
<dbReference type="GO" id="GO:0005829">
    <property type="term" value="C:cytosol"/>
    <property type="evidence" value="ECO:0007669"/>
    <property type="project" value="TreeGrafter"/>
</dbReference>
<evidence type="ECO:0000256" key="5">
    <source>
        <dbReference type="ARBA" id="ARBA00022741"/>
    </source>
</evidence>
<dbReference type="GO" id="GO:0004639">
    <property type="term" value="F:phosphoribosylaminoimidazolesuccinocarboxamide synthase activity"/>
    <property type="evidence" value="ECO:0007669"/>
    <property type="project" value="InterPro"/>
</dbReference>
<dbReference type="GO" id="GO:0005524">
    <property type="term" value="F:ATP binding"/>
    <property type="evidence" value="ECO:0007669"/>
    <property type="project" value="UniProtKB-KW"/>
</dbReference>
<evidence type="ECO:0000256" key="2">
    <source>
        <dbReference type="ARBA" id="ARBA00004747"/>
    </source>
</evidence>
<evidence type="ECO:0000256" key="4">
    <source>
        <dbReference type="ARBA" id="ARBA00022598"/>
    </source>
</evidence>
<comment type="pathway">
    <text evidence="2">Purine metabolism; IMP biosynthesis via de novo pathway; 5-amino-1-(5-phospho-D-ribosyl)imidazole-4-carboxylate from 5-amino-1-(5-phospho-D-ribosyl)imidazole (carboxylase route): step 1/1.</text>
</comment>
<comment type="similarity">
    <text evidence="3">In the N-terminal section; belongs to the SAICAR synthetase family.</text>
</comment>
<evidence type="ECO:0000259" key="9">
    <source>
        <dbReference type="SMART" id="SM01001"/>
    </source>
</evidence>
<reference evidence="10" key="1">
    <citation type="submission" date="2021-05" db="EMBL/GenBank/DDBJ databases">
        <authorList>
            <person name="Alioto T."/>
            <person name="Alioto T."/>
            <person name="Gomez Garrido J."/>
        </authorList>
    </citation>
    <scope>NUCLEOTIDE SEQUENCE</scope>
</reference>
<keyword evidence="5" id="KW-0547">Nucleotide-binding</keyword>
<dbReference type="UniPathway" id="UPA00074">
    <property type="reaction ID" value="UER00130"/>
</dbReference>
<dbReference type="Gene3D" id="3.30.470.20">
    <property type="entry name" value="ATP-grasp fold, B domain"/>
    <property type="match status" value="1"/>
</dbReference>
<dbReference type="AlphaFoldDB" id="A0A8D9F9W2"/>
<dbReference type="FunFam" id="3.30.470.20:FF:000020">
    <property type="entry name" value="Probable multifunctional protein ADE2"/>
    <property type="match status" value="1"/>
</dbReference>
<evidence type="ECO:0000256" key="6">
    <source>
        <dbReference type="ARBA" id="ARBA00022755"/>
    </source>
</evidence>
<keyword evidence="6" id="KW-0658">Purine biosynthesis</keyword>
<keyword evidence="7" id="KW-0067">ATP-binding</keyword>
<dbReference type="SUPFAM" id="SSF56104">
    <property type="entry name" value="SAICAR synthase-like"/>
    <property type="match status" value="1"/>
</dbReference>
<evidence type="ECO:0000313" key="10">
    <source>
        <dbReference type="EMBL" id="CAG6780615.1"/>
    </source>
</evidence>
<dbReference type="PANTHER" id="PTHR43599">
    <property type="entry name" value="MULTIFUNCTIONAL PROTEIN ADE2"/>
    <property type="match status" value="1"/>
</dbReference>
<name>A0A8D9F9W2_9HEMI</name>
<dbReference type="HAMAP" id="MF_00137">
    <property type="entry name" value="SAICAR_synth"/>
    <property type="match status" value="1"/>
</dbReference>
<dbReference type="Pfam" id="PF01259">
    <property type="entry name" value="SAICAR_synt"/>
    <property type="match status" value="1"/>
</dbReference>
<dbReference type="InterPro" id="IPR018236">
    <property type="entry name" value="SAICAR_synthetase_CS"/>
</dbReference>
<proteinExistence type="inferred from homology"/>
<dbReference type="SUPFAM" id="SSF52255">
    <property type="entry name" value="N5-CAIR mutase (phosphoribosylaminoimidazole carboxylase, PurE)"/>
    <property type="match status" value="1"/>
</dbReference>
<dbReference type="CDD" id="cd01416">
    <property type="entry name" value="SAICAR_synt_Ade5"/>
    <property type="match status" value="1"/>
</dbReference>
<dbReference type="GO" id="GO:0006189">
    <property type="term" value="P:'de novo' IMP biosynthetic process"/>
    <property type="evidence" value="ECO:0007669"/>
    <property type="project" value="UniProtKB-UniPathway"/>
</dbReference>
<dbReference type="EMBL" id="HBUF01619241">
    <property type="protein sequence ID" value="CAG6780612.1"/>
    <property type="molecule type" value="Transcribed_RNA"/>
</dbReference>
<evidence type="ECO:0000256" key="8">
    <source>
        <dbReference type="ARBA" id="ARBA00023268"/>
    </source>
</evidence>
<dbReference type="EMBL" id="HBUF01357914">
    <property type="protein sequence ID" value="CAG6718813.1"/>
    <property type="molecule type" value="Transcribed_RNA"/>
</dbReference>
<dbReference type="PROSITE" id="PS01057">
    <property type="entry name" value="SAICAR_SYNTHETASE_1"/>
    <property type="match status" value="1"/>
</dbReference>
<comment type="pathway">
    <text evidence="1">Purine metabolism; IMP biosynthesis via de novo pathway; 5-amino-1-(5-phospho-D-ribosyl)imidazole-4-carboxamide from 5-amino-1-(5-phospho-D-ribosyl)imidazole-4-carboxylate: step 1/2.</text>
</comment>
<sequence length="421" mass="46525">MAGEFDMKTLGDLLIEGKTKKIHLSKSDPSTVIVLNKDRITAGDGARAHDLEGKAEIATKTNSLVFELLNAAGVPTTFIRQASNNIFIAKKVDMVPLEWITRRLATGSYLKRHPGVHECFRFTPPKQETCFKDDANHDPLWSDEQIICANLPNIGRDEIQIMKRLSLVVFEILEKVWAQLNCVLVDMKIEFGIDDKGNVLVSDVIDSDSWRLWPEGKKELMKDKQVYRNLTNVTSESLNQVKINFRWIADTLESLKKPTNSLVVIALGSSSDLPFAANIESQLKALDVKYVVRIVSAHKQTAEALNVVAEYEGVNKSIVFIAVAGKSNGLGPVIAGNTSFPVINCPPLDSTGRDVWSSINLPAGIACTTVTSASNAALAAAQILALNDVFIWGKLRMNQTKLYTTLNKEDKKTRVTNQNYL</sequence>
<dbReference type="PANTHER" id="PTHR43599:SF3">
    <property type="entry name" value="SI:DKEY-6E2.2"/>
    <property type="match status" value="1"/>
</dbReference>
<evidence type="ECO:0000256" key="7">
    <source>
        <dbReference type="ARBA" id="ARBA00022840"/>
    </source>
</evidence>
<dbReference type="EMBL" id="HBUF01619242">
    <property type="protein sequence ID" value="CAG6780615.1"/>
    <property type="molecule type" value="Transcribed_RNA"/>
</dbReference>
<dbReference type="EMBL" id="HBUF01357913">
    <property type="protein sequence ID" value="CAG6718812.1"/>
    <property type="molecule type" value="Transcribed_RNA"/>
</dbReference>